<organism evidence="1 2">
    <name type="scientific">Pandoraea anapnoica</name>
    <dbReference type="NCBI Taxonomy" id="2508301"/>
    <lineage>
        <taxon>Bacteria</taxon>
        <taxon>Pseudomonadati</taxon>
        <taxon>Pseudomonadota</taxon>
        <taxon>Betaproteobacteria</taxon>
        <taxon>Burkholderiales</taxon>
        <taxon>Burkholderiaceae</taxon>
        <taxon>Pandoraea</taxon>
    </lineage>
</organism>
<dbReference type="EMBL" id="CABPSP010000016">
    <property type="protein sequence ID" value="VVE73229.1"/>
    <property type="molecule type" value="Genomic_DNA"/>
</dbReference>
<gene>
    <name evidence="1" type="ORF">PAN31117_04664</name>
</gene>
<dbReference type="Proteomes" id="UP000383122">
    <property type="component" value="Unassembled WGS sequence"/>
</dbReference>
<evidence type="ECO:0000313" key="1">
    <source>
        <dbReference type="EMBL" id="VVE73229.1"/>
    </source>
</evidence>
<accession>A0A5E5AHV7</accession>
<protein>
    <submittedName>
        <fullName evidence="1">Uncharacterized protein</fullName>
    </submittedName>
</protein>
<keyword evidence="2" id="KW-1185">Reference proteome</keyword>
<proteinExistence type="predicted"/>
<evidence type="ECO:0000313" key="2">
    <source>
        <dbReference type="Proteomes" id="UP000383122"/>
    </source>
</evidence>
<reference evidence="1 2" key="1">
    <citation type="submission" date="2019-08" db="EMBL/GenBank/DDBJ databases">
        <authorList>
            <person name="Peeters C."/>
        </authorList>
    </citation>
    <scope>NUCLEOTIDE SEQUENCE [LARGE SCALE GENOMIC DNA]</scope>
    <source>
        <strain evidence="1 2">LMG 31117</strain>
    </source>
</reference>
<dbReference type="AlphaFoldDB" id="A0A5E5AHV7"/>
<name>A0A5E5AHV7_9BURK</name>
<sequence length="161" mass="17913">MKKMENSTAGTETIRTGVQNKENCTELARVAGETSTYEMLPPDSKARSTKIALELQLEKHYGREQTRRLMRVVFQLYRPAARCVHLARQFRALKNEAVAAMNSGAGLGQIRDLLTTYINCGIGPRYPATSNAPQLPLLRSNIELGTLPQSGIELHDTKIDQ</sequence>